<reference evidence="2 3" key="1">
    <citation type="submission" date="2016-07" db="EMBL/GenBank/DDBJ databases">
        <title>Genome and transcriptome analysis of iron-reducing fermentative bacteria Anoxybacter fermentans.</title>
        <authorList>
            <person name="Zeng X."/>
            <person name="Shao Z."/>
        </authorList>
    </citation>
    <scope>NUCLEOTIDE SEQUENCE [LARGE SCALE GENOMIC DNA]</scope>
    <source>
        <strain evidence="2 3">DY22613</strain>
    </source>
</reference>
<organism evidence="2 3">
    <name type="scientific">Anoxybacter fermentans</name>
    <dbReference type="NCBI Taxonomy" id="1323375"/>
    <lineage>
        <taxon>Bacteria</taxon>
        <taxon>Bacillati</taxon>
        <taxon>Bacillota</taxon>
        <taxon>Clostridia</taxon>
        <taxon>Halanaerobiales</taxon>
        <taxon>Anoxybacter</taxon>
    </lineage>
</organism>
<accession>A0A3Q9HRZ0</accession>
<feature type="transmembrane region" description="Helical" evidence="1">
    <location>
        <begin position="129"/>
        <end position="146"/>
    </location>
</feature>
<dbReference type="GO" id="GO:0005886">
    <property type="term" value="C:plasma membrane"/>
    <property type="evidence" value="ECO:0007669"/>
    <property type="project" value="TreeGrafter"/>
</dbReference>
<keyword evidence="1" id="KW-0472">Membrane</keyword>
<dbReference type="PANTHER" id="PTHR34821">
    <property type="entry name" value="INNER MEMBRANE PROTEIN YDCZ"/>
    <property type="match status" value="1"/>
</dbReference>
<keyword evidence="1" id="KW-1133">Transmembrane helix</keyword>
<dbReference type="RefSeq" id="WP_127017758.1">
    <property type="nucleotide sequence ID" value="NZ_CP016379.1"/>
</dbReference>
<dbReference type="AlphaFoldDB" id="A0A3Q9HRZ0"/>
<dbReference type="InterPro" id="IPR006750">
    <property type="entry name" value="YdcZ"/>
</dbReference>
<feature type="transmembrane region" description="Helical" evidence="1">
    <location>
        <begin position="39"/>
        <end position="59"/>
    </location>
</feature>
<evidence type="ECO:0000256" key="1">
    <source>
        <dbReference type="SAM" id="Phobius"/>
    </source>
</evidence>
<name>A0A3Q9HRZ0_9FIRM</name>
<dbReference type="KEGG" id="aft:BBF96_14005"/>
<feature type="transmembrane region" description="Helical" evidence="1">
    <location>
        <begin position="97"/>
        <end position="122"/>
    </location>
</feature>
<keyword evidence="3" id="KW-1185">Reference proteome</keyword>
<keyword evidence="1" id="KW-0812">Transmembrane</keyword>
<dbReference type="Proteomes" id="UP000267250">
    <property type="component" value="Chromosome"/>
</dbReference>
<feature type="transmembrane region" description="Helical" evidence="1">
    <location>
        <begin position="71"/>
        <end position="91"/>
    </location>
</feature>
<dbReference type="PANTHER" id="PTHR34821:SF2">
    <property type="entry name" value="INNER MEMBRANE PROTEIN YDCZ"/>
    <property type="match status" value="1"/>
</dbReference>
<evidence type="ECO:0008006" key="4">
    <source>
        <dbReference type="Google" id="ProtNLM"/>
    </source>
</evidence>
<evidence type="ECO:0000313" key="2">
    <source>
        <dbReference type="EMBL" id="AZR74402.1"/>
    </source>
</evidence>
<gene>
    <name evidence="2" type="ORF">BBF96_14005</name>
</gene>
<dbReference type="OrthoDB" id="9789346at2"/>
<dbReference type="Pfam" id="PF04657">
    <property type="entry name" value="DMT_YdcZ"/>
    <property type="match status" value="1"/>
</dbReference>
<evidence type="ECO:0000313" key="3">
    <source>
        <dbReference type="Proteomes" id="UP000267250"/>
    </source>
</evidence>
<protein>
    <recommendedName>
        <fullName evidence="4">DMT family transporter</fullName>
    </recommendedName>
</protein>
<dbReference type="EMBL" id="CP016379">
    <property type="protein sequence ID" value="AZR74402.1"/>
    <property type="molecule type" value="Genomic_DNA"/>
</dbReference>
<sequence length="147" mass="15750">MKFSLWALLTALIAGITMAVQGALNSSLSKKIGLLEATFVVHFLATLLLILILFVFRLGKGDFSKMSQVPWYIYLGGLLGVIITYTVVVSIPKLGAALATTAIIVGQVSTACLIDHLGLFGLKQIDFTWTKAVGIILLAAGARFMLH</sequence>
<proteinExistence type="predicted"/>